<dbReference type="EMBL" id="LGTE01000016">
    <property type="protein sequence ID" value="KNZ69145.1"/>
    <property type="molecule type" value="Genomic_DNA"/>
</dbReference>
<proteinExistence type="predicted"/>
<dbReference type="Pfam" id="PF02310">
    <property type="entry name" value="B12-binding"/>
    <property type="match status" value="1"/>
</dbReference>
<dbReference type="AlphaFoldDB" id="A0A0L6W0T6"/>
<comment type="caution">
    <text evidence="5">The sequence shown here is derived from an EMBL/GenBank/DDBJ whole genome shotgun (WGS) entry which is preliminary data.</text>
</comment>
<evidence type="ECO:0000313" key="6">
    <source>
        <dbReference type="Proteomes" id="UP000037175"/>
    </source>
</evidence>
<dbReference type="InterPro" id="IPR003759">
    <property type="entry name" value="Cbl-bd_cap"/>
</dbReference>
<feature type="domain" description="B12-binding" evidence="3">
    <location>
        <begin position="94"/>
        <end position="223"/>
    </location>
</feature>
<gene>
    <name evidence="5" type="ORF">Tfer_2249</name>
</gene>
<keyword evidence="5" id="KW-0489">Methyltransferase</keyword>
<dbReference type="GO" id="GO:0032259">
    <property type="term" value="P:methylation"/>
    <property type="evidence" value="ECO:0007669"/>
    <property type="project" value="UniProtKB-KW"/>
</dbReference>
<dbReference type="GO" id="GO:0031419">
    <property type="term" value="F:cobalamin binding"/>
    <property type="evidence" value="ECO:0007669"/>
    <property type="project" value="InterPro"/>
</dbReference>
<dbReference type="GO" id="GO:0005829">
    <property type="term" value="C:cytosol"/>
    <property type="evidence" value="ECO:0007669"/>
    <property type="project" value="TreeGrafter"/>
</dbReference>
<keyword evidence="2" id="KW-0170">Cobalt</keyword>
<dbReference type="Gene3D" id="3.40.50.280">
    <property type="entry name" value="Cobalamin-binding domain"/>
    <property type="match status" value="1"/>
</dbReference>
<dbReference type="PANTHER" id="PTHR45833">
    <property type="entry name" value="METHIONINE SYNTHASE"/>
    <property type="match status" value="1"/>
</dbReference>
<dbReference type="Pfam" id="PF02607">
    <property type="entry name" value="B12-binding_2"/>
    <property type="match status" value="1"/>
</dbReference>
<dbReference type="InterPro" id="IPR050554">
    <property type="entry name" value="Met_Synthase/Corrinoid"/>
</dbReference>
<dbReference type="PROSITE" id="PS51332">
    <property type="entry name" value="B12_BINDING"/>
    <property type="match status" value="1"/>
</dbReference>
<accession>A0A0L6W0T6</accession>
<dbReference type="SUPFAM" id="SSF52242">
    <property type="entry name" value="Cobalamin (vitamin B12)-binding domain"/>
    <property type="match status" value="1"/>
</dbReference>
<dbReference type="GO" id="GO:0046653">
    <property type="term" value="P:tetrahydrofolate metabolic process"/>
    <property type="evidence" value="ECO:0007669"/>
    <property type="project" value="TreeGrafter"/>
</dbReference>
<dbReference type="Proteomes" id="UP000037175">
    <property type="component" value="Unassembled WGS sequence"/>
</dbReference>
<organism evidence="5 6">
    <name type="scientific">Thermincola ferriacetica</name>
    <dbReference type="NCBI Taxonomy" id="281456"/>
    <lineage>
        <taxon>Bacteria</taxon>
        <taxon>Bacillati</taxon>
        <taxon>Bacillota</taxon>
        <taxon>Clostridia</taxon>
        <taxon>Eubacteriales</taxon>
        <taxon>Thermincolaceae</taxon>
        <taxon>Thermincola</taxon>
    </lineage>
</organism>
<dbReference type="Gene3D" id="1.10.1240.10">
    <property type="entry name" value="Methionine synthase domain"/>
    <property type="match status" value="1"/>
</dbReference>
<dbReference type="PATRIC" id="fig|281456.6.peg.2380"/>
<protein>
    <submittedName>
        <fullName evidence="5">Methyltransferase cognate corrinoid protein</fullName>
    </submittedName>
</protein>
<sequence length="227" mass="25461">MAQEKESPLLEALKKAVIDFDTENIEALCHEYLDLGLDANKAVFEGLIPGMLEVGRLYEEQVYFIPEMLMCAETLYKGLEIFQPHMTSSVQNACGKILIGVVEGDVHDIGKNLVKLMFEISGYEVTDLGRDVPVEVFLKTALKNDFDLVCMSSMMSTTMYEMKGLIQKLKEKKPDLKVMIGGSPVTKLHAIKWRADGYAPDAHKALSVVQQMLNTAKLIDEQRKQKT</sequence>
<dbReference type="PROSITE" id="PS51337">
    <property type="entry name" value="B12_BINDING_NTER"/>
    <property type="match status" value="1"/>
</dbReference>
<dbReference type="GO" id="GO:0008705">
    <property type="term" value="F:methionine synthase activity"/>
    <property type="evidence" value="ECO:0007669"/>
    <property type="project" value="TreeGrafter"/>
</dbReference>
<reference evidence="6" key="1">
    <citation type="submission" date="2015-07" db="EMBL/GenBank/DDBJ databases">
        <title>Complete Genome of Thermincola ferriacetica strain Z-0001T.</title>
        <authorList>
            <person name="Lusk B."/>
            <person name="Badalamenti J.P."/>
            <person name="Parameswaran P."/>
            <person name="Bond D.R."/>
            <person name="Torres C.I."/>
        </authorList>
    </citation>
    <scope>NUCLEOTIDE SEQUENCE [LARGE SCALE GENOMIC DNA]</scope>
    <source>
        <strain evidence="6">Z-0001</strain>
    </source>
</reference>
<keyword evidence="1" id="KW-0479">Metal-binding</keyword>
<evidence type="ECO:0000259" key="4">
    <source>
        <dbReference type="PROSITE" id="PS51337"/>
    </source>
</evidence>
<dbReference type="GO" id="GO:0046872">
    <property type="term" value="F:metal ion binding"/>
    <property type="evidence" value="ECO:0007669"/>
    <property type="project" value="UniProtKB-KW"/>
</dbReference>
<dbReference type="RefSeq" id="WP_052218405.1">
    <property type="nucleotide sequence ID" value="NZ_LGTE01000016.1"/>
</dbReference>
<evidence type="ECO:0000259" key="3">
    <source>
        <dbReference type="PROSITE" id="PS51332"/>
    </source>
</evidence>
<name>A0A0L6W0T6_9FIRM</name>
<feature type="domain" description="B12-binding N-terminal" evidence="4">
    <location>
        <begin position="1"/>
        <end position="94"/>
    </location>
</feature>
<dbReference type="InterPro" id="IPR036724">
    <property type="entry name" value="Cobalamin-bd_sf"/>
</dbReference>
<dbReference type="SUPFAM" id="SSF47644">
    <property type="entry name" value="Methionine synthase domain"/>
    <property type="match status" value="1"/>
</dbReference>
<evidence type="ECO:0000256" key="2">
    <source>
        <dbReference type="ARBA" id="ARBA00023285"/>
    </source>
</evidence>
<dbReference type="InterPro" id="IPR006158">
    <property type="entry name" value="Cobalamin-bd"/>
</dbReference>
<dbReference type="PANTHER" id="PTHR45833:SF1">
    <property type="entry name" value="METHIONINE SYNTHASE"/>
    <property type="match status" value="1"/>
</dbReference>
<dbReference type="InterPro" id="IPR036594">
    <property type="entry name" value="Meth_synthase_dom"/>
</dbReference>
<evidence type="ECO:0000256" key="1">
    <source>
        <dbReference type="ARBA" id="ARBA00022723"/>
    </source>
</evidence>
<dbReference type="CDD" id="cd02070">
    <property type="entry name" value="corrinoid_protein_B12-BD"/>
    <property type="match status" value="1"/>
</dbReference>
<keyword evidence="6" id="KW-1185">Reference proteome</keyword>
<dbReference type="SMART" id="SM01018">
    <property type="entry name" value="B12-binding_2"/>
    <property type="match status" value="1"/>
</dbReference>
<keyword evidence="5" id="KW-0808">Transferase</keyword>
<dbReference type="GO" id="GO:0050667">
    <property type="term" value="P:homocysteine metabolic process"/>
    <property type="evidence" value="ECO:0007669"/>
    <property type="project" value="TreeGrafter"/>
</dbReference>
<evidence type="ECO:0000313" key="5">
    <source>
        <dbReference type="EMBL" id="KNZ69145.1"/>
    </source>
</evidence>